<organism evidence="2 3">
    <name type="scientific">Anaerotignum lactatifermentans</name>
    <dbReference type="NCBI Taxonomy" id="160404"/>
    <lineage>
        <taxon>Bacteria</taxon>
        <taxon>Bacillati</taxon>
        <taxon>Bacillota</taxon>
        <taxon>Clostridia</taxon>
        <taxon>Lachnospirales</taxon>
        <taxon>Anaerotignaceae</taxon>
        <taxon>Anaerotignum</taxon>
    </lineage>
</organism>
<reference evidence="2 3" key="1">
    <citation type="journal article" date="2021" name="Sci. Rep.">
        <title>The distribution of antibiotic resistance genes in chicken gut microbiota commensals.</title>
        <authorList>
            <person name="Juricova H."/>
            <person name="Matiasovicova J."/>
            <person name="Kubasova T."/>
            <person name="Cejkova D."/>
            <person name="Rychlik I."/>
        </authorList>
    </citation>
    <scope>NUCLEOTIDE SEQUENCE [LARGE SCALE GENOMIC DNA]</scope>
    <source>
        <strain evidence="2 3">An431b</strain>
    </source>
</reference>
<dbReference type="EMBL" id="JACSNV010000018">
    <property type="protein sequence ID" value="MBM6878663.1"/>
    <property type="molecule type" value="Genomic_DNA"/>
</dbReference>
<keyword evidence="3" id="KW-1185">Reference proteome</keyword>
<feature type="signal peptide" evidence="1">
    <location>
        <begin position="1"/>
        <end position="24"/>
    </location>
</feature>
<name>A0ABS2GDP8_9FIRM</name>
<protein>
    <recommendedName>
        <fullName evidence="4">NEAT domain-containing protein</fullName>
    </recommendedName>
</protein>
<keyword evidence="1" id="KW-0732">Signal</keyword>
<sequence>MKRKRIIGMLLAALICLSPVSAFAAETPVTVSSGLNLESWETESTFDSQRTIYGEAKPGTQISVSVSRKNAGGDMVQTQYQDLTVGSLGIFSATIDLALGYNYVTLTAEKSGYELSSDTVTIKRVSQRIKKELQSMIALPGTVY</sequence>
<evidence type="ECO:0000256" key="1">
    <source>
        <dbReference type="SAM" id="SignalP"/>
    </source>
</evidence>
<evidence type="ECO:0000313" key="2">
    <source>
        <dbReference type="EMBL" id="MBM6878663.1"/>
    </source>
</evidence>
<comment type="caution">
    <text evidence="2">The sequence shown here is derived from an EMBL/GenBank/DDBJ whole genome shotgun (WGS) entry which is preliminary data.</text>
</comment>
<dbReference type="Proteomes" id="UP000729290">
    <property type="component" value="Unassembled WGS sequence"/>
</dbReference>
<feature type="chain" id="PRO_5047057238" description="NEAT domain-containing protein" evidence="1">
    <location>
        <begin position="25"/>
        <end position="144"/>
    </location>
</feature>
<gene>
    <name evidence="2" type="ORF">H9X83_10910</name>
</gene>
<accession>A0ABS2GDP8</accession>
<dbReference type="RefSeq" id="WP_205134324.1">
    <property type="nucleotide sequence ID" value="NZ_JACSNT010000016.1"/>
</dbReference>
<proteinExistence type="predicted"/>
<evidence type="ECO:0008006" key="4">
    <source>
        <dbReference type="Google" id="ProtNLM"/>
    </source>
</evidence>
<evidence type="ECO:0000313" key="3">
    <source>
        <dbReference type="Proteomes" id="UP000729290"/>
    </source>
</evidence>